<sequence length="133" mass="15409">MAEHDNVEVDDDNYNNNNEWNTGRAVCIHGGVGRESTTIANRQNSINRTYKYGSVKVNFHQIPVKQFTINLAMYKRLNGYKPFLYNITVNGCRFLASIKSNPVATYFYDFIKPYTNLNHTCPYKVSKKPLEKF</sequence>
<keyword evidence="2" id="KW-1185">Reference proteome</keyword>
<organism evidence="1 2">
    <name type="scientific">Drosophila willistoni</name>
    <name type="common">Fruit fly</name>
    <dbReference type="NCBI Taxonomy" id="7260"/>
    <lineage>
        <taxon>Eukaryota</taxon>
        <taxon>Metazoa</taxon>
        <taxon>Ecdysozoa</taxon>
        <taxon>Arthropoda</taxon>
        <taxon>Hexapoda</taxon>
        <taxon>Insecta</taxon>
        <taxon>Pterygota</taxon>
        <taxon>Neoptera</taxon>
        <taxon>Endopterygota</taxon>
        <taxon>Diptera</taxon>
        <taxon>Brachycera</taxon>
        <taxon>Muscomorpha</taxon>
        <taxon>Ephydroidea</taxon>
        <taxon>Drosophilidae</taxon>
        <taxon>Drosophila</taxon>
        <taxon>Sophophora</taxon>
    </lineage>
</organism>
<accession>A0A0Q9WX78</accession>
<dbReference type="PANTHER" id="PTHR20898:SF0">
    <property type="entry name" value="DAEDALUS ON 3-RELATED"/>
    <property type="match status" value="1"/>
</dbReference>
<reference evidence="1 2" key="1">
    <citation type="journal article" date="2007" name="Nature">
        <title>Evolution of genes and genomes on the Drosophila phylogeny.</title>
        <authorList>
            <consortium name="Drosophila 12 Genomes Consortium"/>
            <person name="Clark A.G."/>
            <person name="Eisen M.B."/>
            <person name="Smith D.R."/>
            <person name="Bergman C.M."/>
            <person name="Oliver B."/>
            <person name="Markow T.A."/>
            <person name="Kaufman T.C."/>
            <person name="Kellis M."/>
            <person name="Gelbart W."/>
            <person name="Iyer V.N."/>
            <person name="Pollard D.A."/>
            <person name="Sackton T.B."/>
            <person name="Larracuente A.M."/>
            <person name="Singh N.D."/>
            <person name="Abad J.P."/>
            <person name="Abt D.N."/>
            <person name="Adryan B."/>
            <person name="Aguade M."/>
            <person name="Akashi H."/>
            <person name="Anderson W.W."/>
            <person name="Aquadro C.F."/>
            <person name="Ardell D.H."/>
            <person name="Arguello R."/>
            <person name="Artieri C.G."/>
            <person name="Barbash D.A."/>
            <person name="Barker D."/>
            <person name="Barsanti P."/>
            <person name="Batterham P."/>
            <person name="Batzoglou S."/>
            <person name="Begun D."/>
            <person name="Bhutkar A."/>
            <person name="Blanco E."/>
            <person name="Bosak S.A."/>
            <person name="Bradley R.K."/>
            <person name="Brand A.D."/>
            <person name="Brent M.R."/>
            <person name="Brooks A.N."/>
            <person name="Brown R.H."/>
            <person name="Butlin R.K."/>
            <person name="Caggese C."/>
            <person name="Calvi B.R."/>
            <person name="Bernardo de Carvalho A."/>
            <person name="Caspi A."/>
            <person name="Castrezana S."/>
            <person name="Celniker S.E."/>
            <person name="Chang J.L."/>
            <person name="Chapple C."/>
            <person name="Chatterji S."/>
            <person name="Chinwalla A."/>
            <person name="Civetta A."/>
            <person name="Clifton S.W."/>
            <person name="Comeron J.M."/>
            <person name="Costello J.C."/>
            <person name="Coyne J.A."/>
            <person name="Daub J."/>
            <person name="David R.G."/>
            <person name="Delcher A.L."/>
            <person name="Delehaunty K."/>
            <person name="Do C.B."/>
            <person name="Ebling H."/>
            <person name="Edwards K."/>
            <person name="Eickbush T."/>
            <person name="Evans J.D."/>
            <person name="Filipski A."/>
            <person name="Findeiss S."/>
            <person name="Freyhult E."/>
            <person name="Fulton L."/>
            <person name="Fulton R."/>
            <person name="Garcia A.C."/>
            <person name="Gardiner A."/>
            <person name="Garfield D.A."/>
            <person name="Garvin B.E."/>
            <person name="Gibson G."/>
            <person name="Gilbert D."/>
            <person name="Gnerre S."/>
            <person name="Godfrey J."/>
            <person name="Good R."/>
            <person name="Gotea V."/>
            <person name="Gravely B."/>
            <person name="Greenberg A.J."/>
            <person name="Griffiths-Jones S."/>
            <person name="Gross S."/>
            <person name="Guigo R."/>
            <person name="Gustafson E.A."/>
            <person name="Haerty W."/>
            <person name="Hahn M.W."/>
            <person name="Halligan D.L."/>
            <person name="Halpern A.L."/>
            <person name="Halter G.M."/>
            <person name="Han M.V."/>
            <person name="Heger A."/>
            <person name="Hillier L."/>
            <person name="Hinrichs A.S."/>
            <person name="Holmes I."/>
            <person name="Hoskins R.A."/>
            <person name="Hubisz M.J."/>
            <person name="Hultmark D."/>
            <person name="Huntley M.A."/>
            <person name="Jaffe D.B."/>
            <person name="Jagadeeshan S."/>
            <person name="Jeck W.R."/>
            <person name="Johnson J."/>
            <person name="Jones C.D."/>
            <person name="Jordan W.C."/>
            <person name="Karpen G.H."/>
            <person name="Kataoka E."/>
            <person name="Keightley P.D."/>
            <person name="Kheradpour P."/>
            <person name="Kirkness E.F."/>
            <person name="Koerich L.B."/>
            <person name="Kristiansen K."/>
            <person name="Kudrna D."/>
            <person name="Kulathinal R.J."/>
            <person name="Kumar S."/>
            <person name="Kwok R."/>
            <person name="Lander E."/>
            <person name="Langley C.H."/>
            <person name="Lapoint R."/>
            <person name="Lazzaro B.P."/>
            <person name="Lee S.J."/>
            <person name="Levesque L."/>
            <person name="Li R."/>
            <person name="Lin C.F."/>
            <person name="Lin M.F."/>
            <person name="Lindblad-Toh K."/>
            <person name="Llopart A."/>
            <person name="Long M."/>
            <person name="Low L."/>
            <person name="Lozovsky E."/>
            <person name="Lu J."/>
            <person name="Luo M."/>
            <person name="Machado C.A."/>
            <person name="Makalowski W."/>
            <person name="Marzo M."/>
            <person name="Matsuda M."/>
            <person name="Matzkin L."/>
            <person name="McAllister B."/>
            <person name="McBride C.S."/>
            <person name="McKernan B."/>
            <person name="McKernan K."/>
            <person name="Mendez-Lago M."/>
            <person name="Minx P."/>
            <person name="Mollenhauer M.U."/>
            <person name="Montooth K."/>
            <person name="Mount S.M."/>
            <person name="Mu X."/>
            <person name="Myers E."/>
            <person name="Negre B."/>
            <person name="Newfeld S."/>
            <person name="Nielsen R."/>
            <person name="Noor M.A."/>
            <person name="O'Grady P."/>
            <person name="Pachter L."/>
            <person name="Papaceit M."/>
            <person name="Parisi M.J."/>
            <person name="Parisi M."/>
            <person name="Parts L."/>
            <person name="Pedersen J.S."/>
            <person name="Pesole G."/>
            <person name="Phillippy A.M."/>
            <person name="Ponting C.P."/>
            <person name="Pop M."/>
            <person name="Porcelli D."/>
            <person name="Powell J.R."/>
            <person name="Prohaska S."/>
            <person name="Pruitt K."/>
            <person name="Puig M."/>
            <person name="Quesneville H."/>
            <person name="Ram K.R."/>
            <person name="Rand D."/>
            <person name="Rasmussen M.D."/>
            <person name="Reed L.K."/>
            <person name="Reenan R."/>
            <person name="Reily A."/>
            <person name="Remington K.A."/>
            <person name="Rieger T.T."/>
            <person name="Ritchie M.G."/>
            <person name="Robin C."/>
            <person name="Rogers Y.H."/>
            <person name="Rohde C."/>
            <person name="Rozas J."/>
            <person name="Rubenfield M.J."/>
            <person name="Ruiz A."/>
            <person name="Russo S."/>
            <person name="Salzberg S.L."/>
            <person name="Sanchez-Gracia A."/>
            <person name="Saranga D.J."/>
            <person name="Sato H."/>
            <person name="Schaeffer S.W."/>
            <person name="Schatz M.C."/>
            <person name="Schlenke T."/>
            <person name="Schwartz R."/>
            <person name="Segarra C."/>
            <person name="Singh R.S."/>
            <person name="Sirot L."/>
            <person name="Sirota M."/>
            <person name="Sisneros N.B."/>
            <person name="Smith C.D."/>
            <person name="Smith T.F."/>
            <person name="Spieth J."/>
            <person name="Stage D.E."/>
            <person name="Stark A."/>
            <person name="Stephan W."/>
            <person name="Strausberg R.L."/>
            <person name="Strempel S."/>
            <person name="Sturgill D."/>
            <person name="Sutton G."/>
            <person name="Sutton G.G."/>
            <person name="Tao W."/>
            <person name="Teichmann S."/>
            <person name="Tobari Y.N."/>
            <person name="Tomimura Y."/>
            <person name="Tsolas J.M."/>
            <person name="Valente V.L."/>
            <person name="Venter E."/>
            <person name="Venter J.C."/>
            <person name="Vicario S."/>
            <person name="Vieira F.G."/>
            <person name="Vilella A.J."/>
            <person name="Villasante A."/>
            <person name="Walenz B."/>
            <person name="Wang J."/>
            <person name="Wasserman M."/>
            <person name="Watts T."/>
            <person name="Wilson D."/>
            <person name="Wilson R.K."/>
            <person name="Wing R.A."/>
            <person name="Wolfner M.F."/>
            <person name="Wong A."/>
            <person name="Wong G.K."/>
            <person name="Wu C.I."/>
            <person name="Wu G."/>
            <person name="Yamamoto D."/>
            <person name="Yang H.P."/>
            <person name="Yang S.P."/>
            <person name="Yorke J.A."/>
            <person name="Yoshida K."/>
            <person name="Zdobnov E."/>
            <person name="Zhang P."/>
            <person name="Zhang Y."/>
            <person name="Zimin A.V."/>
            <person name="Baldwin J."/>
            <person name="Abdouelleil A."/>
            <person name="Abdulkadir J."/>
            <person name="Abebe A."/>
            <person name="Abera B."/>
            <person name="Abreu J."/>
            <person name="Acer S.C."/>
            <person name="Aftuck L."/>
            <person name="Alexander A."/>
            <person name="An P."/>
            <person name="Anderson E."/>
            <person name="Anderson S."/>
            <person name="Arachi H."/>
            <person name="Azer M."/>
            <person name="Bachantsang P."/>
            <person name="Barry A."/>
            <person name="Bayul T."/>
            <person name="Berlin A."/>
            <person name="Bessette D."/>
            <person name="Bloom T."/>
            <person name="Blye J."/>
            <person name="Boguslavskiy L."/>
            <person name="Bonnet C."/>
            <person name="Boukhgalter B."/>
            <person name="Bourzgui I."/>
            <person name="Brown A."/>
            <person name="Cahill P."/>
            <person name="Channer S."/>
            <person name="Cheshatsang Y."/>
            <person name="Chuda L."/>
            <person name="Citroen M."/>
            <person name="Collymore A."/>
            <person name="Cooke P."/>
            <person name="Costello M."/>
            <person name="D'Aco K."/>
            <person name="Daza R."/>
            <person name="De Haan G."/>
            <person name="DeGray S."/>
            <person name="DeMaso C."/>
            <person name="Dhargay N."/>
            <person name="Dooley K."/>
            <person name="Dooley E."/>
            <person name="Doricent M."/>
            <person name="Dorje P."/>
            <person name="Dorjee K."/>
            <person name="Dupes A."/>
            <person name="Elong R."/>
            <person name="Falk J."/>
            <person name="Farina A."/>
            <person name="Faro S."/>
            <person name="Ferguson D."/>
            <person name="Fisher S."/>
            <person name="Foley C.D."/>
            <person name="Franke A."/>
            <person name="Friedrich D."/>
            <person name="Gadbois L."/>
            <person name="Gearin G."/>
            <person name="Gearin C.R."/>
            <person name="Giannoukos G."/>
            <person name="Goode T."/>
            <person name="Graham J."/>
            <person name="Grandbois E."/>
            <person name="Grewal S."/>
            <person name="Gyaltsen K."/>
            <person name="Hafez N."/>
            <person name="Hagos B."/>
            <person name="Hall J."/>
            <person name="Henson C."/>
            <person name="Hollinger A."/>
            <person name="Honan T."/>
            <person name="Huard M.D."/>
            <person name="Hughes L."/>
            <person name="Hurhula B."/>
            <person name="Husby M.E."/>
            <person name="Kamat A."/>
            <person name="Kanga B."/>
            <person name="Kashin S."/>
            <person name="Khazanovich D."/>
            <person name="Kisner P."/>
            <person name="Lance K."/>
            <person name="Lara M."/>
            <person name="Lee W."/>
            <person name="Lennon N."/>
            <person name="Letendre F."/>
            <person name="LeVine R."/>
            <person name="Lipovsky A."/>
            <person name="Liu X."/>
            <person name="Liu J."/>
            <person name="Liu S."/>
            <person name="Lokyitsang T."/>
            <person name="Lokyitsang Y."/>
            <person name="Lubonja R."/>
            <person name="Lui A."/>
            <person name="MacDonald P."/>
            <person name="Magnisalis V."/>
            <person name="Maru K."/>
            <person name="Matthews C."/>
            <person name="McCusker W."/>
            <person name="McDonough S."/>
            <person name="Mehta T."/>
            <person name="Meldrim J."/>
            <person name="Meneus L."/>
            <person name="Mihai O."/>
            <person name="Mihalev A."/>
            <person name="Mihova T."/>
            <person name="Mittelman R."/>
            <person name="Mlenga V."/>
            <person name="Montmayeur A."/>
            <person name="Mulrain L."/>
            <person name="Navidi A."/>
            <person name="Naylor J."/>
            <person name="Negash T."/>
            <person name="Nguyen T."/>
            <person name="Nguyen N."/>
            <person name="Nicol R."/>
            <person name="Norbu C."/>
            <person name="Norbu N."/>
            <person name="Novod N."/>
            <person name="O'Neill B."/>
            <person name="Osman S."/>
            <person name="Markiewicz E."/>
            <person name="Oyono O.L."/>
            <person name="Patti C."/>
            <person name="Phunkhang P."/>
            <person name="Pierre F."/>
            <person name="Priest M."/>
            <person name="Raghuraman S."/>
            <person name="Rege F."/>
            <person name="Reyes R."/>
            <person name="Rise C."/>
            <person name="Rogov P."/>
            <person name="Ross K."/>
            <person name="Ryan E."/>
            <person name="Settipalli S."/>
            <person name="Shea T."/>
            <person name="Sherpa N."/>
            <person name="Shi L."/>
            <person name="Shih D."/>
            <person name="Sparrow T."/>
            <person name="Spaulding J."/>
            <person name="Stalker J."/>
            <person name="Stange-Thomann N."/>
            <person name="Stavropoulos S."/>
            <person name="Stone C."/>
            <person name="Strader C."/>
            <person name="Tesfaye S."/>
            <person name="Thomson T."/>
            <person name="Thoulutsang Y."/>
            <person name="Thoulutsang D."/>
            <person name="Topham K."/>
            <person name="Topping I."/>
            <person name="Tsamla T."/>
            <person name="Vassiliev H."/>
            <person name="Vo A."/>
            <person name="Wangchuk T."/>
            <person name="Wangdi T."/>
            <person name="Weiand M."/>
            <person name="Wilkinson J."/>
            <person name="Wilson A."/>
            <person name="Yadav S."/>
            <person name="Young G."/>
            <person name="Yu Q."/>
            <person name="Zembek L."/>
            <person name="Zhong D."/>
            <person name="Zimmer A."/>
            <person name="Zwirko Z."/>
            <person name="Jaffe D.B."/>
            <person name="Alvarez P."/>
            <person name="Brockman W."/>
            <person name="Butler J."/>
            <person name="Chin C."/>
            <person name="Gnerre S."/>
            <person name="Grabherr M."/>
            <person name="Kleber M."/>
            <person name="Mauceli E."/>
            <person name="MacCallum I."/>
        </authorList>
    </citation>
    <scope>NUCLEOTIDE SEQUENCE [LARGE SCALE GENOMIC DNA]</scope>
    <source>
        <strain evidence="2">Tucson 14030-0811.24</strain>
    </source>
</reference>
<evidence type="ECO:0000313" key="2">
    <source>
        <dbReference type="Proteomes" id="UP000007798"/>
    </source>
</evidence>
<dbReference type="InParanoid" id="A0A0Q9WX78"/>
<proteinExistence type="predicted"/>
<gene>
    <name evidence="1" type="primary">Dwil\GK18975</name>
    <name evidence="1" type="ORF">Dwil_GK18975</name>
</gene>
<dbReference type="Proteomes" id="UP000007798">
    <property type="component" value="Unassembled WGS sequence"/>
</dbReference>
<dbReference type="Pfam" id="PF06477">
    <property type="entry name" value="DUF1091"/>
    <property type="match status" value="1"/>
</dbReference>
<evidence type="ECO:0000313" key="1">
    <source>
        <dbReference type="EMBL" id="KRG00057.1"/>
    </source>
</evidence>
<protein>
    <submittedName>
        <fullName evidence="1">Uncharacterized protein</fullName>
    </submittedName>
</protein>
<dbReference type="EMBL" id="CH964272">
    <property type="protein sequence ID" value="KRG00057.1"/>
    <property type="molecule type" value="Genomic_DNA"/>
</dbReference>
<dbReference type="AlphaFoldDB" id="A0A0Q9WX78"/>
<dbReference type="InterPro" id="IPR010512">
    <property type="entry name" value="DUF1091"/>
</dbReference>
<dbReference type="OrthoDB" id="8064020at2759"/>
<name>A0A0Q9WX78_DROWI</name>
<dbReference type="PANTHER" id="PTHR20898">
    <property type="entry name" value="DAEDALUS ON 3-RELATED-RELATED"/>
    <property type="match status" value="1"/>
</dbReference>